<keyword evidence="5 9" id="KW-0067">ATP-binding</keyword>
<dbReference type="GO" id="GO:0006281">
    <property type="term" value="P:DNA repair"/>
    <property type="evidence" value="ECO:0007669"/>
    <property type="project" value="UniProtKB-UniRule"/>
</dbReference>
<proteinExistence type="inferred from homology"/>
<comment type="subcellular location">
    <subcellularLocation>
        <location evidence="9">Cytoplasm</location>
    </subcellularLocation>
</comment>
<reference evidence="11" key="2">
    <citation type="journal article" date="2021" name="PeerJ">
        <title>Extensive microbial diversity within the chicken gut microbiome revealed by metagenomics and culture.</title>
        <authorList>
            <person name="Gilroy R."/>
            <person name="Ravi A."/>
            <person name="Getino M."/>
            <person name="Pursley I."/>
            <person name="Horton D.L."/>
            <person name="Alikhan N.F."/>
            <person name="Baker D."/>
            <person name="Gharbi K."/>
            <person name="Hall N."/>
            <person name="Watson M."/>
            <person name="Adriaenssens E.M."/>
            <person name="Foster-Nyarko E."/>
            <person name="Jarju S."/>
            <person name="Secka A."/>
            <person name="Antonio M."/>
            <person name="Oren A."/>
            <person name="Chaudhuri R.R."/>
            <person name="La Ragione R."/>
            <person name="Hildebrand F."/>
            <person name="Pallen M.J."/>
        </authorList>
    </citation>
    <scope>NUCLEOTIDE SEQUENCE</scope>
    <source>
        <strain evidence="11">4509</strain>
    </source>
</reference>
<dbReference type="GO" id="GO:0016787">
    <property type="term" value="F:hydrolase activity"/>
    <property type="evidence" value="ECO:0007669"/>
    <property type="project" value="UniProtKB-KW"/>
</dbReference>
<feature type="binding site" evidence="9">
    <location>
        <position position="79"/>
    </location>
    <ligand>
        <name>ATP</name>
        <dbReference type="ChEBI" id="CHEBI:30616"/>
    </ligand>
</feature>
<keyword evidence="7 9" id="KW-0233">DNA recombination</keyword>
<feature type="binding site" evidence="9">
    <location>
        <position position="78"/>
    </location>
    <ligand>
        <name>ATP</name>
        <dbReference type="ChEBI" id="CHEBI:30616"/>
    </ligand>
</feature>
<dbReference type="EC" id="3.6.4.-" evidence="9"/>
<evidence type="ECO:0000256" key="8">
    <source>
        <dbReference type="ARBA" id="ARBA00023204"/>
    </source>
</evidence>
<evidence type="ECO:0000256" key="4">
    <source>
        <dbReference type="ARBA" id="ARBA00022801"/>
    </source>
</evidence>
<dbReference type="InterPro" id="IPR003593">
    <property type="entry name" value="AAA+_ATPase"/>
</dbReference>
<dbReference type="InterPro" id="IPR036390">
    <property type="entry name" value="WH_DNA-bd_sf"/>
</dbReference>
<keyword evidence="6 9" id="KW-0238">DNA-binding</keyword>
<dbReference type="PANTHER" id="PTHR42848">
    <property type="match status" value="1"/>
</dbReference>
<dbReference type="CDD" id="cd00009">
    <property type="entry name" value="AAA"/>
    <property type="match status" value="1"/>
</dbReference>
<dbReference type="InterPro" id="IPR036388">
    <property type="entry name" value="WH-like_DNA-bd_sf"/>
</dbReference>
<feature type="binding site" evidence="9">
    <location>
        <position position="322"/>
    </location>
    <ligand>
        <name>DNA</name>
        <dbReference type="ChEBI" id="CHEBI:16991"/>
    </ligand>
</feature>
<keyword evidence="8 9" id="KW-0234">DNA repair</keyword>
<organism evidence="11 12">
    <name type="scientific">Candidatus Egerieicola faecale</name>
    <dbReference type="NCBI Taxonomy" id="2840774"/>
    <lineage>
        <taxon>Bacteria</taxon>
        <taxon>Bacillati</taxon>
        <taxon>Bacillota</taxon>
        <taxon>Clostridia</taxon>
        <taxon>Eubacteriales</taxon>
        <taxon>Oscillospiraceae</taxon>
        <taxon>Oscillospiraceae incertae sedis</taxon>
        <taxon>Candidatus Egerieicola</taxon>
    </lineage>
</organism>
<comment type="subunit">
    <text evidence="9">Homohexamer. Forms an RuvA(8)-RuvB(12)-Holliday junction (HJ) complex. HJ DNA is sandwiched between 2 RuvA tetramers; dsDNA enters through RuvA and exits via RuvB. An RuvB hexamer assembles on each DNA strand where it exits the tetramer. Each RuvB hexamer is contacted by two RuvA subunits (via domain III) on 2 adjacent RuvB subunits; this complex drives branch migration. In the full resolvosome a probable DNA-RuvA(4)-RuvB(12)-RuvC(2) complex forms which resolves the HJ.</text>
</comment>
<comment type="function">
    <text evidence="9">The RuvA-RuvB-RuvC complex processes Holliday junction (HJ) DNA during genetic recombination and DNA repair, while the RuvA-RuvB complex plays an important role in the rescue of blocked DNA replication forks via replication fork reversal (RFR). RuvA specifically binds to HJ cruciform DNA, conferring on it an open structure. The RuvB hexamer acts as an ATP-dependent pump, pulling dsDNA into and through the RuvAB complex. RuvB forms 2 homohexamers on either side of HJ DNA bound by 1 or 2 RuvA tetramers; 4 subunits per hexamer contact DNA at a time. Coordinated motions by a converter formed by DNA-disengaged RuvB subunits stimulates ATP hydrolysis and nucleotide exchange. Immobilization of the converter enables RuvB to convert the ATP-contained energy into a lever motion, pulling 2 nucleotides of DNA out of the RuvA tetramer per ATP hydrolyzed, thus driving DNA branch migration. The RuvB motors rotate together with the DNA substrate, which together with the progressing nucleotide cycle form the mechanistic basis for DNA recombination by continuous HJ branch migration. Branch migration allows RuvC to scan DNA until it finds its consensus sequence, where it cleaves and resolves cruciform DNA.</text>
</comment>
<dbReference type="Proteomes" id="UP000824082">
    <property type="component" value="Unassembled WGS sequence"/>
</dbReference>
<accession>A0A9D1LIK3</accession>
<dbReference type="InterPro" id="IPR004605">
    <property type="entry name" value="DNA_helicase_Holl-junc_RuvB"/>
</dbReference>
<dbReference type="NCBIfam" id="NF000868">
    <property type="entry name" value="PRK00080.1"/>
    <property type="match status" value="1"/>
</dbReference>
<feature type="binding site" evidence="9">
    <location>
        <position position="183"/>
    </location>
    <ligand>
        <name>ATP</name>
        <dbReference type="ChEBI" id="CHEBI:30616"/>
    </ligand>
</feature>
<keyword evidence="3 9" id="KW-0227">DNA damage</keyword>
<evidence type="ECO:0000256" key="5">
    <source>
        <dbReference type="ARBA" id="ARBA00022840"/>
    </source>
</evidence>
<protein>
    <recommendedName>
        <fullName evidence="9">Holliday junction branch migration complex subunit RuvB</fullName>
        <ecNumber evidence="9">3.6.4.-</ecNumber>
    </recommendedName>
</protein>
<evidence type="ECO:0000256" key="1">
    <source>
        <dbReference type="ARBA" id="ARBA00022490"/>
    </source>
</evidence>
<evidence type="ECO:0000256" key="2">
    <source>
        <dbReference type="ARBA" id="ARBA00022741"/>
    </source>
</evidence>
<feature type="binding site" evidence="9">
    <location>
        <position position="74"/>
    </location>
    <ligand>
        <name>ATP</name>
        <dbReference type="ChEBI" id="CHEBI:30616"/>
    </ligand>
</feature>
<dbReference type="GO" id="GO:0009378">
    <property type="term" value="F:four-way junction helicase activity"/>
    <property type="evidence" value="ECO:0007669"/>
    <property type="project" value="InterPro"/>
</dbReference>
<feature type="binding site" evidence="9">
    <location>
        <position position="32"/>
    </location>
    <ligand>
        <name>ATP</name>
        <dbReference type="ChEBI" id="CHEBI:30616"/>
    </ligand>
</feature>
<evidence type="ECO:0000256" key="3">
    <source>
        <dbReference type="ARBA" id="ARBA00022763"/>
    </source>
</evidence>
<dbReference type="PANTHER" id="PTHR42848:SF1">
    <property type="entry name" value="HOLLIDAY JUNCTION BRANCH MIGRATION COMPLEX SUBUNIT RUVB"/>
    <property type="match status" value="1"/>
</dbReference>
<dbReference type="Pfam" id="PF17864">
    <property type="entry name" value="AAA_lid_4"/>
    <property type="match status" value="1"/>
</dbReference>
<dbReference type="GO" id="GO:0005524">
    <property type="term" value="F:ATP binding"/>
    <property type="evidence" value="ECO:0007669"/>
    <property type="project" value="UniProtKB-UniRule"/>
</dbReference>
<dbReference type="GO" id="GO:0005737">
    <property type="term" value="C:cytoplasm"/>
    <property type="evidence" value="ECO:0007669"/>
    <property type="project" value="UniProtKB-SubCell"/>
</dbReference>
<feature type="binding site" evidence="9">
    <location>
        <position position="230"/>
    </location>
    <ligand>
        <name>ATP</name>
        <dbReference type="ChEBI" id="CHEBI:30616"/>
    </ligand>
</feature>
<dbReference type="GO" id="GO:0006310">
    <property type="term" value="P:DNA recombination"/>
    <property type="evidence" value="ECO:0007669"/>
    <property type="project" value="UniProtKB-UniRule"/>
</dbReference>
<dbReference type="InterPro" id="IPR008824">
    <property type="entry name" value="RuvB-like_N"/>
</dbReference>
<dbReference type="InterPro" id="IPR027417">
    <property type="entry name" value="P-loop_NTPase"/>
</dbReference>
<comment type="caution">
    <text evidence="9">Lacks conserved residue(s) required for the propagation of feature annotation.</text>
</comment>
<comment type="caution">
    <text evidence="11">The sequence shown here is derived from an EMBL/GenBank/DDBJ whole genome shotgun (WGS) entry which is preliminary data.</text>
</comment>
<comment type="similarity">
    <text evidence="9">Belongs to the RuvB family.</text>
</comment>
<dbReference type="SUPFAM" id="SSF46785">
    <property type="entry name" value="Winged helix' DNA-binding domain"/>
    <property type="match status" value="1"/>
</dbReference>
<dbReference type="InterPro" id="IPR008823">
    <property type="entry name" value="RuvB_wg_C"/>
</dbReference>
<dbReference type="GO" id="GO:0000400">
    <property type="term" value="F:four-way junction DNA binding"/>
    <property type="evidence" value="ECO:0007669"/>
    <property type="project" value="UniProtKB-UniRule"/>
</dbReference>
<evidence type="ECO:0000256" key="6">
    <source>
        <dbReference type="ARBA" id="ARBA00023125"/>
    </source>
</evidence>
<evidence type="ECO:0000256" key="9">
    <source>
        <dbReference type="HAMAP-Rule" id="MF_00016"/>
    </source>
</evidence>
<dbReference type="GO" id="GO:0048476">
    <property type="term" value="C:Holliday junction resolvase complex"/>
    <property type="evidence" value="ECO:0007669"/>
    <property type="project" value="UniProtKB-UniRule"/>
</dbReference>
<dbReference type="Pfam" id="PF05491">
    <property type="entry name" value="WHD_RuvB"/>
    <property type="match status" value="1"/>
</dbReference>
<feature type="domain" description="AAA+ ATPase" evidence="10">
    <location>
        <begin position="63"/>
        <end position="194"/>
    </location>
</feature>
<dbReference type="Pfam" id="PF05496">
    <property type="entry name" value="RuvB_N"/>
    <property type="match status" value="1"/>
</dbReference>
<feature type="binding site" evidence="9">
    <location>
        <position position="78"/>
    </location>
    <ligand>
        <name>Mg(2+)</name>
        <dbReference type="ChEBI" id="CHEBI:18420"/>
    </ligand>
</feature>
<evidence type="ECO:0000259" key="10">
    <source>
        <dbReference type="SMART" id="SM00382"/>
    </source>
</evidence>
<dbReference type="Gene3D" id="3.40.50.300">
    <property type="entry name" value="P-loop containing nucleotide triphosphate hydrolases"/>
    <property type="match status" value="1"/>
</dbReference>
<evidence type="ECO:0000256" key="7">
    <source>
        <dbReference type="ARBA" id="ARBA00023172"/>
    </source>
</evidence>
<dbReference type="NCBIfam" id="TIGR00635">
    <property type="entry name" value="ruvB"/>
    <property type="match status" value="1"/>
</dbReference>
<dbReference type="Gene3D" id="1.10.8.60">
    <property type="match status" value="1"/>
</dbReference>
<keyword evidence="2 9" id="KW-0547">Nucleotide-binding</keyword>
<dbReference type="InterPro" id="IPR041445">
    <property type="entry name" value="AAA_lid_4"/>
</dbReference>
<feature type="region of interest" description="Small ATPAse domain (RuvB-S)" evidence="9">
    <location>
        <begin position="194"/>
        <end position="264"/>
    </location>
</feature>
<dbReference type="Gene3D" id="1.10.10.10">
    <property type="entry name" value="Winged helix-like DNA-binding domain superfamily/Winged helix DNA-binding domain"/>
    <property type="match status" value="1"/>
</dbReference>
<comment type="catalytic activity">
    <reaction evidence="9">
        <text>ATP + H2O = ADP + phosphate + H(+)</text>
        <dbReference type="Rhea" id="RHEA:13065"/>
        <dbReference type="ChEBI" id="CHEBI:15377"/>
        <dbReference type="ChEBI" id="CHEBI:15378"/>
        <dbReference type="ChEBI" id="CHEBI:30616"/>
        <dbReference type="ChEBI" id="CHEBI:43474"/>
        <dbReference type="ChEBI" id="CHEBI:456216"/>
    </reaction>
</comment>
<keyword evidence="11" id="KW-0347">Helicase</keyword>
<gene>
    <name evidence="9 11" type="primary">ruvB</name>
    <name evidence="11" type="ORF">IAD19_05310</name>
</gene>
<keyword evidence="4 9" id="KW-0378">Hydrolase</keyword>
<sequence length="347" mass="38338">MFDSSTQWDEEQARMVDPVYDELADSDVEYSLRPRTLSEYIGQDKAKENLRVFIQAAKERGEALDHVLLHGPPGLGKTTLSGIIANEMGGSLRITSGPAIEKPGDLAALLTNLDDGDVLFIDEIHRLPRTVEEVLYPAMEDFAIDIIIGKGPSARSIRMDLKHFTLVGATTRAGQLSAPLRDRFGVVLRLELYTPEQLCEIVLRSAQILNISCTKEGALALARRSRGTPRIANRLLKRVRDFAQVLGDGTLTPDLVDIALNRLEIDQLGLDSLDRRMLTTIIQFYGGGPVGLDTLASAMGEEAVTLEDVCEPYLMQLGFLNRTPRGRCATKAAYEHLHLRQPGQQTF</sequence>
<feature type="binding site" evidence="9">
    <location>
        <position position="33"/>
    </location>
    <ligand>
        <name>ATP</name>
        <dbReference type="ChEBI" id="CHEBI:30616"/>
    </ligand>
</feature>
<dbReference type="HAMAP" id="MF_00016">
    <property type="entry name" value="DNA_HJ_migration_RuvB"/>
    <property type="match status" value="1"/>
</dbReference>
<comment type="domain">
    <text evidence="9">Has 3 domains, the large (RuvB-L) and small ATPase (RuvB-S) domains and the C-terminal head (RuvB-H) domain. The head domain binds DNA, while the ATPase domains jointly bind ATP, ADP or are empty depending on the state of the subunit in the translocation cycle. During a single DNA translocation step the structure of each domain remains the same, but their relative positions change.</text>
</comment>
<keyword evidence="1 9" id="KW-0963">Cytoplasm</keyword>
<dbReference type="EMBL" id="DVMX01000102">
    <property type="protein sequence ID" value="HIU41953.1"/>
    <property type="molecule type" value="Genomic_DNA"/>
</dbReference>
<feature type="binding site" evidence="9">
    <location>
        <position position="77"/>
    </location>
    <ligand>
        <name>ATP</name>
        <dbReference type="ChEBI" id="CHEBI:30616"/>
    </ligand>
</feature>
<feature type="region of interest" description="Head domain (RuvB-H)" evidence="9">
    <location>
        <begin position="267"/>
        <end position="347"/>
    </location>
</feature>
<dbReference type="SUPFAM" id="SSF52540">
    <property type="entry name" value="P-loop containing nucleoside triphosphate hydrolases"/>
    <property type="match status" value="1"/>
</dbReference>
<evidence type="ECO:0000313" key="11">
    <source>
        <dbReference type="EMBL" id="HIU41953.1"/>
    </source>
</evidence>
<dbReference type="AlphaFoldDB" id="A0A9D1LIK3"/>
<evidence type="ECO:0000313" key="12">
    <source>
        <dbReference type="Proteomes" id="UP000824082"/>
    </source>
</evidence>
<feature type="binding site" evidence="9">
    <location>
        <position position="193"/>
    </location>
    <ligand>
        <name>ATP</name>
        <dbReference type="ChEBI" id="CHEBI:30616"/>
    </ligand>
</feature>
<reference evidence="11" key="1">
    <citation type="submission" date="2020-10" db="EMBL/GenBank/DDBJ databases">
        <authorList>
            <person name="Gilroy R."/>
        </authorList>
    </citation>
    <scope>NUCLEOTIDE SEQUENCE</scope>
    <source>
        <strain evidence="11">4509</strain>
    </source>
</reference>
<feature type="binding site" evidence="9">
    <location>
        <position position="327"/>
    </location>
    <ligand>
        <name>DNA</name>
        <dbReference type="ChEBI" id="CHEBI:16991"/>
    </ligand>
</feature>
<dbReference type="SMART" id="SM00382">
    <property type="entry name" value="AAA"/>
    <property type="match status" value="1"/>
</dbReference>
<feature type="binding site" evidence="9">
    <location>
        <begin position="140"/>
        <end position="142"/>
    </location>
    <ligand>
        <name>ATP</name>
        <dbReference type="ChEBI" id="CHEBI:30616"/>
    </ligand>
</feature>
<name>A0A9D1LIK3_9FIRM</name>